<dbReference type="RefSeq" id="WP_275116516.1">
    <property type="nucleotide sequence ID" value="NZ_JAOTPO010000001.1"/>
</dbReference>
<accession>A0ABT5V8W6</accession>
<keyword evidence="3" id="KW-1185">Reference proteome</keyword>
<gene>
    <name evidence="2" type="ORF">N7Z68_00610</name>
</gene>
<dbReference type="InterPro" id="IPR048427">
    <property type="entry name" value="YpoC"/>
</dbReference>
<organism evidence="2 3">
    <name type="scientific">Alkalihalobacterium chitinilyticum</name>
    <dbReference type="NCBI Taxonomy" id="2980103"/>
    <lineage>
        <taxon>Bacteria</taxon>
        <taxon>Bacillati</taxon>
        <taxon>Bacillota</taxon>
        <taxon>Bacilli</taxon>
        <taxon>Bacillales</taxon>
        <taxon>Bacillaceae</taxon>
        <taxon>Alkalihalobacterium</taxon>
    </lineage>
</organism>
<dbReference type="Pfam" id="PF21747">
    <property type="entry name" value="YpoC"/>
    <property type="match status" value="1"/>
</dbReference>
<dbReference type="Proteomes" id="UP001148125">
    <property type="component" value="Unassembled WGS sequence"/>
</dbReference>
<reference evidence="2" key="1">
    <citation type="submission" date="2024-05" db="EMBL/GenBank/DDBJ databases">
        <title>Alkalihalobacillus sp. strain MEB203 novel alkaliphilic bacterium from Lonar Lake, India.</title>
        <authorList>
            <person name="Joshi A."/>
            <person name="Thite S."/>
            <person name="Mengade P."/>
        </authorList>
    </citation>
    <scope>NUCLEOTIDE SEQUENCE</scope>
    <source>
        <strain evidence="2">MEB 203</strain>
    </source>
</reference>
<evidence type="ECO:0000313" key="2">
    <source>
        <dbReference type="EMBL" id="MDE5411881.1"/>
    </source>
</evidence>
<evidence type="ECO:0000313" key="3">
    <source>
        <dbReference type="Proteomes" id="UP001148125"/>
    </source>
</evidence>
<dbReference type="EMBL" id="JAOTPO010000001">
    <property type="protein sequence ID" value="MDE5411881.1"/>
    <property type="molecule type" value="Genomic_DNA"/>
</dbReference>
<feature type="domain" description="YpoC-like" evidence="1">
    <location>
        <begin position="59"/>
        <end position="167"/>
    </location>
</feature>
<proteinExistence type="predicted"/>
<protein>
    <recommendedName>
        <fullName evidence="1">YpoC-like domain-containing protein</fullName>
    </recommendedName>
</protein>
<name>A0ABT5V8W6_9BACI</name>
<sequence>MQKNYPVPLSFRVFPFYVEETKFSSISPEEASTVLFNDDMLEALGEPNRNPWFESNSNTYVPELFVQWKETRDKLSELYSKRDPKIVKPLMVRMVAQLIQAIYWTNHVPVTTLEQLEHHINQLDYKPINISERLSFILKDPGHFHSYNQLKALFEETEKMYYRSITKMN</sequence>
<comment type="caution">
    <text evidence="2">The sequence shown here is derived from an EMBL/GenBank/DDBJ whole genome shotgun (WGS) entry which is preliminary data.</text>
</comment>
<evidence type="ECO:0000259" key="1">
    <source>
        <dbReference type="Pfam" id="PF21747"/>
    </source>
</evidence>